<evidence type="ECO:0000256" key="1">
    <source>
        <dbReference type="SAM" id="Phobius"/>
    </source>
</evidence>
<sequence>MWTVTTVICEVGTLWGTLCAGLPFGELLGVGTLASFIVSSRPFSTSRFLKLFRLCWFPFLVSDFSFSFVSVSSAAVETLFFFHFTDSI</sequence>
<dbReference type="Proteomes" id="UP001224890">
    <property type="component" value="Unassembled WGS sequence"/>
</dbReference>
<reference evidence="2" key="1">
    <citation type="submission" date="2021-06" db="EMBL/GenBank/DDBJ databases">
        <title>Comparative genomics, transcriptomics and evolutionary studies reveal genomic signatures of adaptation to plant cell wall in hemibiotrophic fungi.</title>
        <authorList>
            <consortium name="DOE Joint Genome Institute"/>
            <person name="Baroncelli R."/>
            <person name="Diaz J.F."/>
            <person name="Benocci T."/>
            <person name="Peng M."/>
            <person name="Battaglia E."/>
            <person name="Haridas S."/>
            <person name="Andreopoulos W."/>
            <person name="Labutti K."/>
            <person name="Pangilinan J."/>
            <person name="Floch G.L."/>
            <person name="Makela M.R."/>
            <person name="Henrissat B."/>
            <person name="Grigoriev I.V."/>
            <person name="Crouch J.A."/>
            <person name="De Vries R.P."/>
            <person name="Sukno S.A."/>
            <person name="Thon M.R."/>
        </authorList>
    </citation>
    <scope>NUCLEOTIDE SEQUENCE</scope>
    <source>
        <strain evidence="2">CBS 193.32</strain>
    </source>
</reference>
<accession>A0AAJ0ASW2</accession>
<evidence type="ECO:0000313" key="3">
    <source>
        <dbReference type="Proteomes" id="UP001224890"/>
    </source>
</evidence>
<gene>
    <name evidence="2" type="ORF">BDP55DRAFT_657731</name>
</gene>
<keyword evidence="1" id="KW-1133">Transmembrane helix</keyword>
<comment type="caution">
    <text evidence="2">The sequence shown here is derived from an EMBL/GenBank/DDBJ whole genome shotgun (WGS) entry which is preliminary data.</text>
</comment>
<dbReference type="EMBL" id="JAHMHR010000012">
    <property type="protein sequence ID" value="KAK1688351.1"/>
    <property type="molecule type" value="Genomic_DNA"/>
</dbReference>
<name>A0AAJ0ASW2_9PEZI</name>
<dbReference type="GeneID" id="85458950"/>
<dbReference type="AlphaFoldDB" id="A0AAJ0ASW2"/>
<feature type="transmembrane region" description="Helical" evidence="1">
    <location>
        <begin position="51"/>
        <end position="76"/>
    </location>
</feature>
<evidence type="ECO:0000313" key="2">
    <source>
        <dbReference type="EMBL" id="KAK1688351.1"/>
    </source>
</evidence>
<keyword evidence="1" id="KW-0812">Transmembrane</keyword>
<organism evidence="2 3">
    <name type="scientific">Colletotrichum godetiae</name>
    <dbReference type="NCBI Taxonomy" id="1209918"/>
    <lineage>
        <taxon>Eukaryota</taxon>
        <taxon>Fungi</taxon>
        <taxon>Dikarya</taxon>
        <taxon>Ascomycota</taxon>
        <taxon>Pezizomycotina</taxon>
        <taxon>Sordariomycetes</taxon>
        <taxon>Hypocreomycetidae</taxon>
        <taxon>Glomerellales</taxon>
        <taxon>Glomerellaceae</taxon>
        <taxon>Colletotrichum</taxon>
        <taxon>Colletotrichum acutatum species complex</taxon>
    </lineage>
</organism>
<proteinExistence type="predicted"/>
<protein>
    <submittedName>
        <fullName evidence="2">Uncharacterized protein</fullName>
    </submittedName>
</protein>
<keyword evidence="1" id="KW-0472">Membrane</keyword>
<feature type="transmembrane region" description="Helical" evidence="1">
    <location>
        <begin position="12"/>
        <end position="39"/>
    </location>
</feature>
<dbReference type="RefSeq" id="XP_060432046.1">
    <property type="nucleotide sequence ID" value="XM_060574424.1"/>
</dbReference>
<keyword evidence="3" id="KW-1185">Reference proteome</keyword>